<evidence type="ECO:0000256" key="4">
    <source>
        <dbReference type="ARBA" id="ARBA00022827"/>
    </source>
</evidence>
<name>A0A4U7BDI3_9PEZI</name>
<dbReference type="PRINTS" id="PR00411">
    <property type="entry name" value="PNDRDTASEI"/>
</dbReference>
<organism evidence="8 9">
    <name type="scientific">Elsinoe australis</name>
    <dbReference type="NCBI Taxonomy" id="40998"/>
    <lineage>
        <taxon>Eukaryota</taxon>
        <taxon>Fungi</taxon>
        <taxon>Dikarya</taxon>
        <taxon>Ascomycota</taxon>
        <taxon>Pezizomycotina</taxon>
        <taxon>Dothideomycetes</taxon>
        <taxon>Dothideomycetidae</taxon>
        <taxon>Myriangiales</taxon>
        <taxon>Elsinoaceae</taxon>
        <taxon>Elsinoe</taxon>
    </lineage>
</organism>
<keyword evidence="4" id="KW-0274">FAD</keyword>
<reference evidence="8 9" key="1">
    <citation type="submission" date="2018-02" db="EMBL/GenBank/DDBJ databases">
        <title>Draft genome sequences of Elsinoe sp., causing black scab on jojoba.</title>
        <authorList>
            <person name="Stodart B."/>
            <person name="Jeffress S."/>
            <person name="Ash G."/>
            <person name="Arun Chinnappa K."/>
        </authorList>
    </citation>
    <scope>NUCLEOTIDE SEQUENCE [LARGE SCALE GENOMIC DNA]</scope>
    <source>
        <strain evidence="8 9">Hillstone_2</strain>
    </source>
</reference>
<comment type="caution">
    <text evidence="8">The sequence shown here is derived from an EMBL/GenBank/DDBJ whole genome shotgun (WGS) entry which is preliminary data.</text>
</comment>
<keyword evidence="7 8" id="KW-0503">Monooxygenase</keyword>
<protein>
    <submittedName>
        <fullName evidence="8">Flavin-binding monooxygenase-like protein 2</fullName>
    </submittedName>
</protein>
<dbReference type="PANTHER" id="PTHR43098">
    <property type="entry name" value="L-ORNITHINE N(5)-MONOOXYGENASE-RELATED"/>
    <property type="match status" value="1"/>
</dbReference>
<dbReference type="InterPro" id="IPR036188">
    <property type="entry name" value="FAD/NAD-bd_sf"/>
</dbReference>
<dbReference type="SUPFAM" id="SSF51905">
    <property type="entry name" value="FAD/NAD(P)-binding domain"/>
    <property type="match status" value="2"/>
</dbReference>
<evidence type="ECO:0000256" key="6">
    <source>
        <dbReference type="ARBA" id="ARBA00023002"/>
    </source>
</evidence>
<accession>A0A4U7BDI3</accession>
<dbReference type="PANTHER" id="PTHR43098:SF3">
    <property type="entry name" value="L-ORNITHINE N(5)-MONOOXYGENASE-RELATED"/>
    <property type="match status" value="1"/>
</dbReference>
<dbReference type="InterPro" id="IPR050775">
    <property type="entry name" value="FAD-binding_Monooxygenases"/>
</dbReference>
<gene>
    <name evidence="8" type="ORF">C1H76_1096</name>
</gene>
<keyword evidence="3" id="KW-0285">Flavoprotein</keyword>
<proteinExistence type="inferred from homology"/>
<dbReference type="GO" id="GO:0050660">
    <property type="term" value="F:flavin adenine dinucleotide binding"/>
    <property type="evidence" value="ECO:0007669"/>
    <property type="project" value="InterPro"/>
</dbReference>
<sequence>MGPPARVGIENGFVKDEMIQADILVVGGGFGGVDSLIRLRNQGLSVKLLEAGGDFGGVWYWNEYPGARVDTDMPSYQLSHPEAWKGFNFTEKFPGCKEIQAYFRHVDKQFGLRQDAIFNSRVIGIERVESINKWVLSIEDGRKAICTYLILATGTTNKAYIPDIPGREKFEGQIIHPARWPHDLDVRGKKVGLVGIGASGLQIAQELGEQDCQLSVFIRNPTTALPMGQRTISEDESENHKLLWEGIFDFCKHKSFVGFPHNINTKPYYASTPEERRALFEHLWARGSFVIFNSYYREFGFDKEVNAEMYQWWREKVRSRMIDPKKMDILAPEKQPYPFASKRPSLEMHLWETLDRPNVEVVSVKQTPIKAMNEKGFITDEADGGQRLHELDIIIFATGFDNVTGSLYEMQIKDKNGVLLQEKWKDGIITNLGMIIPDMPNLFMLYGPQAPTSLANGPPFLELQVEWVQKVLQGLKEKNADKIETTLEAAKRWKERHLNIASKTFYPETDSWYVGANIPGKRREMMIYVGGMPDLWSQCERAIDDFQDFHVSRASGNA</sequence>
<dbReference type="Pfam" id="PF00743">
    <property type="entry name" value="FMO-like"/>
    <property type="match status" value="1"/>
</dbReference>
<dbReference type="InterPro" id="IPR020946">
    <property type="entry name" value="Flavin_mOase-like"/>
</dbReference>
<keyword evidence="6" id="KW-0560">Oxidoreductase</keyword>
<dbReference type="GO" id="GO:0050661">
    <property type="term" value="F:NADP binding"/>
    <property type="evidence" value="ECO:0007669"/>
    <property type="project" value="InterPro"/>
</dbReference>
<dbReference type="GO" id="GO:0004499">
    <property type="term" value="F:N,N-dimethylaniline monooxygenase activity"/>
    <property type="evidence" value="ECO:0007669"/>
    <property type="project" value="InterPro"/>
</dbReference>
<comment type="similarity">
    <text evidence="2">Belongs to the FAD-binding monooxygenase family.</text>
</comment>
<dbReference type="Proteomes" id="UP000308133">
    <property type="component" value="Unassembled WGS sequence"/>
</dbReference>
<evidence type="ECO:0000256" key="7">
    <source>
        <dbReference type="ARBA" id="ARBA00023033"/>
    </source>
</evidence>
<keyword evidence="5" id="KW-0521">NADP</keyword>
<evidence type="ECO:0000256" key="3">
    <source>
        <dbReference type="ARBA" id="ARBA00022630"/>
    </source>
</evidence>
<evidence type="ECO:0000256" key="5">
    <source>
        <dbReference type="ARBA" id="ARBA00022857"/>
    </source>
</evidence>
<evidence type="ECO:0000313" key="8">
    <source>
        <dbReference type="EMBL" id="TKX26564.1"/>
    </source>
</evidence>
<comment type="cofactor">
    <cofactor evidence="1">
        <name>FAD</name>
        <dbReference type="ChEBI" id="CHEBI:57692"/>
    </cofactor>
</comment>
<dbReference type="Gene3D" id="3.50.50.60">
    <property type="entry name" value="FAD/NAD(P)-binding domain"/>
    <property type="match status" value="2"/>
</dbReference>
<dbReference type="AlphaFoldDB" id="A0A4U7BDI3"/>
<dbReference type="EMBL" id="PTQR01000012">
    <property type="protein sequence ID" value="TKX26564.1"/>
    <property type="molecule type" value="Genomic_DNA"/>
</dbReference>
<evidence type="ECO:0000256" key="1">
    <source>
        <dbReference type="ARBA" id="ARBA00001974"/>
    </source>
</evidence>
<evidence type="ECO:0000256" key="2">
    <source>
        <dbReference type="ARBA" id="ARBA00010139"/>
    </source>
</evidence>
<evidence type="ECO:0000313" key="9">
    <source>
        <dbReference type="Proteomes" id="UP000308133"/>
    </source>
</evidence>